<keyword evidence="5" id="KW-0808">Transferase</keyword>
<reference evidence="6" key="1">
    <citation type="submission" date="2019-07" db="EMBL/GenBank/DDBJ databases">
        <title>De Novo Assembly of kiwifruit Actinidia rufa.</title>
        <authorList>
            <person name="Sugita-Konishi S."/>
            <person name="Sato K."/>
            <person name="Mori E."/>
            <person name="Abe Y."/>
            <person name="Kisaki G."/>
            <person name="Hamano K."/>
            <person name="Suezawa K."/>
            <person name="Otani M."/>
            <person name="Fukuda T."/>
            <person name="Manabe T."/>
            <person name="Gomi K."/>
            <person name="Tabuchi M."/>
            <person name="Akimitsu K."/>
            <person name="Kataoka I."/>
        </authorList>
    </citation>
    <scope>NUCLEOTIDE SEQUENCE [LARGE SCALE GENOMIC DNA]</scope>
    <source>
        <strain evidence="6">cv. Fuchu</strain>
    </source>
</reference>
<dbReference type="PROSITE" id="PS00108">
    <property type="entry name" value="PROTEIN_KINASE_ST"/>
    <property type="match status" value="1"/>
</dbReference>
<protein>
    <submittedName>
        <fullName evidence="5">Protein kinase superfamily protein</fullName>
    </submittedName>
</protein>
<dbReference type="GO" id="GO:0005524">
    <property type="term" value="F:ATP binding"/>
    <property type="evidence" value="ECO:0007669"/>
    <property type="project" value="UniProtKB-KW"/>
</dbReference>
<dbReference type="EMBL" id="BJWL01000124">
    <property type="protein sequence ID" value="GFS30538.1"/>
    <property type="molecule type" value="Genomic_DNA"/>
</dbReference>
<dbReference type="Gene3D" id="1.10.510.10">
    <property type="entry name" value="Transferase(Phosphotransferase) domain 1"/>
    <property type="match status" value="1"/>
</dbReference>
<comment type="caution">
    <text evidence="5">The sequence shown here is derived from an EMBL/GenBank/DDBJ whole genome shotgun (WGS) entry which is preliminary data.</text>
</comment>
<keyword evidence="1" id="KW-0723">Serine/threonine-protein kinase</keyword>
<sequence length="321" mass="36252">MVHRGDLVIIGISVDHLAKNSQLTWWGNSSKDRLASASGMPRYSYNERLLLLIQNKEEKEFQTEVSLLGRLHHRNLVNLVGYCVDKGQRMLIYEFMSNGSLASLLYCQEERVLSWEERLQIALDISHGIEYLHDGAVPPVIHRDLKSANILLDRTMRAKVADFGLSKEEAFDGHNSGLKGTYGYIDPAYVSTNKFTMKSDIYSFGVILFELITAIHPHQNLMEYVNLAGMSPDGVDEILDKRLVGEFNVLEARNLAAIAHKCLHKTPRRRPSIGEVLQAILKIKQKRLTKEDTMSFAGDDISRMVSRIDLQQVELSKIGAA</sequence>
<keyword evidence="2" id="KW-0547">Nucleotide-binding</keyword>
<evidence type="ECO:0000256" key="2">
    <source>
        <dbReference type="ARBA" id="ARBA00022741"/>
    </source>
</evidence>
<dbReference type="InterPro" id="IPR011009">
    <property type="entry name" value="Kinase-like_dom_sf"/>
</dbReference>
<proteinExistence type="predicted"/>
<dbReference type="InterPro" id="IPR000719">
    <property type="entry name" value="Prot_kinase_dom"/>
</dbReference>
<dbReference type="PANTHER" id="PTHR47989">
    <property type="entry name" value="OS01G0750732 PROTEIN"/>
    <property type="match status" value="1"/>
</dbReference>
<organism evidence="5 6">
    <name type="scientific">Actinidia rufa</name>
    <dbReference type="NCBI Taxonomy" id="165716"/>
    <lineage>
        <taxon>Eukaryota</taxon>
        <taxon>Viridiplantae</taxon>
        <taxon>Streptophyta</taxon>
        <taxon>Embryophyta</taxon>
        <taxon>Tracheophyta</taxon>
        <taxon>Spermatophyta</taxon>
        <taxon>Magnoliopsida</taxon>
        <taxon>eudicotyledons</taxon>
        <taxon>Gunneridae</taxon>
        <taxon>Pentapetalae</taxon>
        <taxon>asterids</taxon>
        <taxon>Ericales</taxon>
        <taxon>Actinidiaceae</taxon>
        <taxon>Actinidia</taxon>
    </lineage>
</organism>
<dbReference type="FunFam" id="1.10.510.10:FF:000496">
    <property type="entry name" value="Calcium/calmodulin-regulated receptor-like kinase 2"/>
    <property type="match status" value="1"/>
</dbReference>
<dbReference type="PROSITE" id="PS50011">
    <property type="entry name" value="PROTEIN_KINASE_DOM"/>
    <property type="match status" value="1"/>
</dbReference>
<evidence type="ECO:0000256" key="3">
    <source>
        <dbReference type="ARBA" id="ARBA00022840"/>
    </source>
</evidence>
<dbReference type="Gene3D" id="3.30.200.20">
    <property type="entry name" value="Phosphorylase Kinase, domain 1"/>
    <property type="match status" value="1"/>
</dbReference>
<evidence type="ECO:0000259" key="4">
    <source>
        <dbReference type="PROSITE" id="PS50011"/>
    </source>
</evidence>
<gene>
    <name evidence="5" type="ORF">Acr_00g0012500</name>
</gene>
<evidence type="ECO:0000313" key="5">
    <source>
        <dbReference type="EMBL" id="GFS30538.1"/>
    </source>
</evidence>
<dbReference type="SMART" id="SM00220">
    <property type="entry name" value="S_TKc"/>
    <property type="match status" value="1"/>
</dbReference>
<dbReference type="Pfam" id="PF07714">
    <property type="entry name" value="PK_Tyr_Ser-Thr"/>
    <property type="match status" value="1"/>
</dbReference>
<feature type="domain" description="Protein kinase" evidence="4">
    <location>
        <begin position="1"/>
        <end position="288"/>
    </location>
</feature>
<accession>A0A7J0D9Q5</accession>
<evidence type="ECO:0000313" key="6">
    <source>
        <dbReference type="Proteomes" id="UP000585474"/>
    </source>
</evidence>
<dbReference type="InterPro" id="IPR001245">
    <property type="entry name" value="Ser-Thr/Tyr_kinase_cat_dom"/>
</dbReference>
<name>A0A7J0D9Q5_9ERIC</name>
<keyword evidence="6" id="KW-1185">Reference proteome</keyword>
<keyword evidence="5" id="KW-0418">Kinase</keyword>
<dbReference type="GO" id="GO:0004674">
    <property type="term" value="F:protein serine/threonine kinase activity"/>
    <property type="evidence" value="ECO:0007669"/>
    <property type="project" value="UniProtKB-KW"/>
</dbReference>
<evidence type="ECO:0000256" key="1">
    <source>
        <dbReference type="ARBA" id="ARBA00022527"/>
    </source>
</evidence>
<dbReference type="SUPFAM" id="SSF56112">
    <property type="entry name" value="Protein kinase-like (PK-like)"/>
    <property type="match status" value="1"/>
</dbReference>
<dbReference type="Proteomes" id="UP000585474">
    <property type="component" value="Unassembled WGS sequence"/>
</dbReference>
<keyword evidence="3" id="KW-0067">ATP-binding</keyword>
<dbReference type="InterPro" id="IPR008271">
    <property type="entry name" value="Ser/Thr_kinase_AS"/>
</dbReference>
<dbReference type="AlphaFoldDB" id="A0A7J0D9Q5"/>
<dbReference type="OrthoDB" id="4062651at2759"/>
<dbReference type="PANTHER" id="PTHR47989:SF43">
    <property type="entry name" value="CALCIUM_CALMODULIN-REGULATED RECEPTOR-LIKE KINASE 2"/>
    <property type="match status" value="1"/>
</dbReference>